<organism evidence="1 2">
    <name type="scientific">Streptomyces fuscichromogenes</name>
    <dbReference type="NCBI Taxonomy" id="1324013"/>
    <lineage>
        <taxon>Bacteria</taxon>
        <taxon>Bacillati</taxon>
        <taxon>Actinomycetota</taxon>
        <taxon>Actinomycetes</taxon>
        <taxon>Kitasatosporales</taxon>
        <taxon>Streptomycetaceae</taxon>
        <taxon>Streptomyces</taxon>
    </lineage>
</organism>
<keyword evidence="2" id="KW-1185">Reference proteome</keyword>
<gene>
    <name evidence="1" type="ORF">GCM10011578_030440</name>
</gene>
<sequence>MRPRLDPPTPCPRCGAATDRVLTVFDPTTTDEQELFRIAHSRTESVSTHLTCLDCRHEWGWEEGTSAPKC</sequence>
<dbReference type="EMBL" id="BMML01000006">
    <property type="protein sequence ID" value="GGN06350.1"/>
    <property type="molecule type" value="Genomic_DNA"/>
</dbReference>
<accession>A0A918CRD5</accession>
<evidence type="ECO:0000313" key="1">
    <source>
        <dbReference type="EMBL" id="GGN06350.1"/>
    </source>
</evidence>
<dbReference type="AlphaFoldDB" id="A0A918CRD5"/>
<evidence type="ECO:0000313" key="2">
    <source>
        <dbReference type="Proteomes" id="UP000653411"/>
    </source>
</evidence>
<reference evidence="1" key="1">
    <citation type="journal article" date="2014" name="Int. J. Syst. Evol. Microbiol.">
        <title>Complete genome sequence of Corynebacterium casei LMG S-19264T (=DSM 44701T), isolated from a smear-ripened cheese.</title>
        <authorList>
            <consortium name="US DOE Joint Genome Institute (JGI-PGF)"/>
            <person name="Walter F."/>
            <person name="Albersmeier A."/>
            <person name="Kalinowski J."/>
            <person name="Ruckert C."/>
        </authorList>
    </citation>
    <scope>NUCLEOTIDE SEQUENCE</scope>
    <source>
        <strain evidence="1">CGMCC 4.7110</strain>
    </source>
</reference>
<proteinExistence type="predicted"/>
<name>A0A918CRD5_9ACTN</name>
<dbReference type="Proteomes" id="UP000653411">
    <property type="component" value="Unassembled WGS sequence"/>
</dbReference>
<comment type="caution">
    <text evidence="1">The sequence shown here is derived from an EMBL/GenBank/DDBJ whole genome shotgun (WGS) entry which is preliminary data.</text>
</comment>
<protein>
    <submittedName>
        <fullName evidence="1">Uncharacterized protein</fullName>
    </submittedName>
</protein>
<reference evidence="1" key="2">
    <citation type="submission" date="2020-09" db="EMBL/GenBank/DDBJ databases">
        <authorList>
            <person name="Sun Q."/>
            <person name="Zhou Y."/>
        </authorList>
    </citation>
    <scope>NUCLEOTIDE SEQUENCE</scope>
    <source>
        <strain evidence="1">CGMCC 4.7110</strain>
    </source>
</reference>